<dbReference type="AlphaFoldDB" id="B9RAD5"/>
<dbReference type="EMBL" id="EQ973773">
    <property type="protein sequence ID" value="EEF51762.1"/>
    <property type="molecule type" value="Genomic_DNA"/>
</dbReference>
<dbReference type="Proteomes" id="UP000008311">
    <property type="component" value="Unassembled WGS sequence"/>
</dbReference>
<reference evidence="2" key="1">
    <citation type="journal article" date="2010" name="Nat. Biotechnol.">
        <title>Draft genome sequence of the oilseed species Ricinus communis.</title>
        <authorList>
            <person name="Chan A.P."/>
            <person name="Crabtree J."/>
            <person name="Zhao Q."/>
            <person name="Lorenzi H."/>
            <person name="Orvis J."/>
            <person name="Puiu D."/>
            <person name="Melake-Berhan A."/>
            <person name="Jones K.M."/>
            <person name="Redman J."/>
            <person name="Chen G."/>
            <person name="Cahoon E.B."/>
            <person name="Gedil M."/>
            <person name="Stanke M."/>
            <person name="Haas B.J."/>
            <person name="Wortman J.R."/>
            <person name="Fraser-Liggett C.M."/>
            <person name="Ravel J."/>
            <person name="Rabinowicz P.D."/>
        </authorList>
    </citation>
    <scope>NUCLEOTIDE SEQUENCE [LARGE SCALE GENOMIC DNA]</scope>
    <source>
        <strain evidence="2">cv. Hale</strain>
    </source>
</reference>
<name>B9RAD5_RICCO</name>
<gene>
    <name evidence="1" type="ORF">RCOM_1505630</name>
</gene>
<dbReference type="InParanoid" id="B9RAD5"/>
<accession>B9RAD5</accession>
<organism evidence="1 2">
    <name type="scientific">Ricinus communis</name>
    <name type="common">Castor bean</name>
    <dbReference type="NCBI Taxonomy" id="3988"/>
    <lineage>
        <taxon>Eukaryota</taxon>
        <taxon>Viridiplantae</taxon>
        <taxon>Streptophyta</taxon>
        <taxon>Embryophyta</taxon>
        <taxon>Tracheophyta</taxon>
        <taxon>Spermatophyta</taxon>
        <taxon>Magnoliopsida</taxon>
        <taxon>eudicotyledons</taxon>
        <taxon>Gunneridae</taxon>
        <taxon>Pentapetalae</taxon>
        <taxon>rosids</taxon>
        <taxon>fabids</taxon>
        <taxon>Malpighiales</taxon>
        <taxon>Euphorbiaceae</taxon>
        <taxon>Acalyphoideae</taxon>
        <taxon>Acalypheae</taxon>
        <taxon>Ricinus</taxon>
    </lineage>
</organism>
<evidence type="ECO:0000313" key="1">
    <source>
        <dbReference type="EMBL" id="EEF51762.1"/>
    </source>
</evidence>
<protein>
    <submittedName>
        <fullName evidence="1">Uncharacterized protein</fullName>
    </submittedName>
</protein>
<proteinExistence type="predicted"/>
<sequence length="50" mass="5734">MEEKSCYSLDSQHQLARTKKYTVGLRTTVVGHANKREMTSASIDYCHPFD</sequence>
<evidence type="ECO:0000313" key="2">
    <source>
        <dbReference type="Proteomes" id="UP000008311"/>
    </source>
</evidence>
<keyword evidence="2" id="KW-1185">Reference proteome</keyword>